<name>E1R8P2_SEDSS</name>
<feature type="compositionally biased region" description="Acidic residues" evidence="1">
    <location>
        <begin position="87"/>
        <end position="99"/>
    </location>
</feature>
<feature type="compositionally biased region" description="Acidic residues" evidence="1">
    <location>
        <begin position="61"/>
        <end position="73"/>
    </location>
</feature>
<accession>E1R8P2</accession>
<dbReference type="RefSeq" id="WP_013255260.1">
    <property type="nucleotide sequence ID" value="NC_014364.1"/>
</dbReference>
<evidence type="ECO:0000313" key="3">
    <source>
        <dbReference type="Proteomes" id="UP000002318"/>
    </source>
</evidence>
<keyword evidence="3" id="KW-1185">Reference proteome</keyword>
<proteinExistence type="predicted"/>
<dbReference type="EMBL" id="CP002116">
    <property type="protein sequence ID" value="ADK81799.1"/>
    <property type="molecule type" value="Genomic_DNA"/>
</dbReference>
<evidence type="ECO:0000256" key="1">
    <source>
        <dbReference type="SAM" id="MobiDB-lite"/>
    </source>
</evidence>
<sequence length="99" mass="10757">MIKRNVRHVSLLLAVFLLLAGILSCRHEEENTVAAPVPENENPPAFAEPAPESPDVAPEQDLFEIPDQEESYSDDVLPSEGTTEGAADAEEGENIETNE</sequence>
<organism evidence="2 3">
    <name type="scientific">Sediminispirochaeta smaragdinae (strain DSM 11293 / JCM 15392 / SEBR 4228)</name>
    <name type="common">Spirochaeta smaragdinae</name>
    <dbReference type="NCBI Taxonomy" id="573413"/>
    <lineage>
        <taxon>Bacteria</taxon>
        <taxon>Pseudomonadati</taxon>
        <taxon>Spirochaetota</taxon>
        <taxon>Spirochaetia</taxon>
        <taxon>Spirochaetales</taxon>
        <taxon>Spirochaetaceae</taxon>
        <taxon>Sediminispirochaeta</taxon>
    </lineage>
</organism>
<dbReference type="PROSITE" id="PS51257">
    <property type="entry name" value="PROKAR_LIPOPROTEIN"/>
    <property type="match status" value="1"/>
</dbReference>
<protein>
    <submittedName>
        <fullName evidence="2">Uncharacterized protein</fullName>
    </submittedName>
</protein>
<dbReference type="AlphaFoldDB" id="E1R8P2"/>
<dbReference type="KEGG" id="ssm:Spirs_2692"/>
<reference evidence="2 3" key="1">
    <citation type="journal article" date="2010" name="Stand. Genomic Sci.">
        <title>Complete genome sequence of Spirochaeta smaragdinae type strain (SEBR 4228).</title>
        <authorList>
            <person name="Mavromatis K."/>
            <person name="Yasawong M."/>
            <person name="Chertkov O."/>
            <person name="Lapidus A."/>
            <person name="Lucas S."/>
            <person name="Nolan M."/>
            <person name="Del Rio T.G."/>
            <person name="Tice H."/>
            <person name="Cheng J.F."/>
            <person name="Pitluck S."/>
            <person name="Liolios K."/>
            <person name="Ivanova N."/>
            <person name="Tapia R."/>
            <person name="Han C."/>
            <person name="Bruce D."/>
            <person name="Goodwin L."/>
            <person name="Pati A."/>
            <person name="Chen A."/>
            <person name="Palaniappan K."/>
            <person name="Land M."/>
            <person name="Hauser L."/>
            <person name="Chang Y.J."/>
            <person name="Jeffries C.D."/>
            <person name="Detter J.C."/>
            <person name="Rohde M."/>
            <person name="Brambilla E."/>
            <person name="Spring S."/>
            <person name="Goker M."/>
            <person name="Sikorski J."/>
            <person name="Woyke T."/>
            <person name="Bristow J."/>
            <person name="Eisen J.A."/>
            <person name="Markowitz V."/>
            <person name="Hugenholtz P."/>
            <person name="Klenk H.P."/>
            <person name="Kyrpides N.C."/>
        </authorList>
    </citation>
    <scope>NUCLEOTIDE SEQUENCE [LARGE SCALE GENOMIC DNA]</scope>
    <source>
        <strain evidence="3">DSM 11293 / JCM 15392 / SEBR 4228</strain>
    </source>
</reference>
<evidence type="ECO:0000313" key="2">
    <source>
        <dbReference type="EMBL" id="ADK81799.1"/>
    </source>
</evidence>
<dbReference type="Proteomes" id="UP000002318">
    <property type="component" value="Chromosome"/>
</dbReference>
<feature type="compositionally biased region" description="Low complexity" evidence="1">
    <location>
        <begin position="33"/>
        <end position="50"/>
    </location>
</feature>
<dbReference type="STRING" id="573413.Spirs_2692"/>
<dbReference type="HOGENOM" id="CLU_2318699_0_0_12"/>
<feature type="region of interest" description="Disordered" evidence="1">
    <location>
        <begin position="31"/>
        <end position="99"/>
    </location>
</feature>
<gene>
    <name evidence="2" type="ordered locus">Spirs_2692</name>
</gene>